<dbReference type="RefSeq" id="WP_004328628.1">
    <property type="nucleotide sequence ID" value="NZ_DS499577.1"/>
</dbReference>
<dbReference type="HOGENOM" id="CLU_164534_0_0_10"/>
<name>B0MZL1_9BACT</name>
<protein>
    <submittedName>
        <fullName evidence="1">Uncharacterized protein</fullName>
    </submittedName>
</protein>
<reference evidence="1" key="1">
    <citation type="submission" date="2007-10" db="EMBL/GenBank/DDBJ databases">
        <authorList>
            <person name="Fulton L."/>
            <person name="Clifton S."/>
            <person name="Fulton B."/>
            <person name="Xu J."/>
            <person name="Minx P."/>
            <person name="Pepin K.H."/>
            <person name="Johnson M."/>
            <person name="Thiruvilangam P."/>
            <person name="Bhonagiri V."/>
            <person name="Nash W.E."/>
            <person name="Mardis E.R."/>
            <person name="Wilson R.K."/>
        </authorList>
    </citation>
    <scope>NUCLEOTIDE SEQUENCE [LARGE SCALE GENOMIC DNA]</scope>
    <source>
        <strain evidence="1">DSM 17216</strain>
    </source>
</reference>
<dbReference type="OrthoDB" id="1095992at2"/>
<dbReference type="AlphaFoldDB" id="B0MZL1"/>
<reference evidence="1" key="2">
    <citation type="submission" date="2013-09" db="EMBL/GenBank/DDBJ databases">
        <title>Draft genome sequence of Alistipes putredinis (DSM 17216).</title>
        <authorList>
            <person name="Sudarsanam P."/>
            <person name="Ley R."/>
            <person name="Guruge J."/>
            <person name="Turnbaugh P.J."/>
            <person name="Mahowald M."/>
            <person name="Liep D."/>
            <person name="Gordon J."/>
        </authorList>
    </citation>
    <scope>NUCLEOTIDE SEQUENCE</scope>
    <source>
        <strain evidence="1">DSM 17216</strain>
    </source>
</reference>
<accession>B0MZL1</accession>
<dbReference type="GeneID" id="73802972"/>
<sequence>MKHKGKSNSTFRHPKQVLLFGHTRILVAIFKSMQSCAEITGTSVKTVSRACKGEYAQAAGFYFRRLHPDVEIEMADLDTLPLEEYDRLCGEVRRYLPKEQVKAFREKFEQTYRHRKRLDGG</sequence>
<dbReference type="EMBL" id="ABFK02000020">
    <property type="protein sequence ID" value="EDS03047.1"/>
    <property type="molecule type" value="Genomic_DNA"/>
</dbReference>
<gene>
    <name evidence="1" type="ORF">ALIPUT_02585</name>
</gene>
<organism evidence="1 2">
    <name type="scientific">Alistipes putredinis DSM 17216</name>
    <dbReference type="NCBI Taxonomy" id="445970"/>
    <lineage>
        <taxon>Bacteria</taxon>
        <taxon>Pseudomonadati</taxon>
        <taxon>Bacteroidota</taxon>
        <taxon>Bacteroidia</taxon>
        <taxon>Bacteroidales</taxon>
        <taxon>Rikenellaceae</taxon>
        <taxon>Alistipes</taxon>
    </lineage>
</organism>
<evidence type="ECO:0000313" key="1">
    <source>
        <dbReference type="EMBL" id="EDS03047.1"/>
    </source>
</evidence>
<dbReference type="Gene3D" id="1.10.10.10">
    <property type="entry name" value="Winged helix-like DNA-binding domain superfamily/Winged helix DNA-binding domain"/>
    <property type="match status" value="1"/>
</dbReference>
<proteinExistence type="predicted"/>
<dbReference type="Proteomes" id="UP000005819">
    <property type="component" value="Unassembled WGS sequence"/>
</dbReference>
<comment type="caution">
    <text evidence="1">The sequence shown here is derived from an EMBL/GenBank/DDBJ whole genome shotgun (WGS) entry which is preliminary data.</text>
</comment>
<dbReference type="InterPro" id="IPR036388">
    <property type="entry name" value="WH-like_DNA-bd_sf"/>
</dbReference>
<keyword evidence="2" id="KW-1185">Reference proteome</keyword>
<evidence type="ECO:0000313" key="2">
    <source>
        <dbReference type="Proteomes" id="UP000005819"/>
    </source>
</evidence>